<sequence length="201" mass="22495">MQCQHRQGLRVSMCKKYWLSVFLRVAKHSCVCCAALPSTLKMTPSGICAGRPTLPTSFKFDGQSFDVVLRLRPESSPFTLDGALMDKYARKATELRRLEHDAEKVHAMLRHAMLVDLVVEAGRPGRPDLSFRQWLAGNGILSLTTRQRPGPIVPEVYDCLDQVIYDGLGFPRVVPTTQVLTSFQSTMLSSMQTGNTRDTHQ</sequence>
<accession>A0ABQ7FXN3</accession>
<dbReference type="EMBL" id="MU070589">
    <property type="protein sequence ID" value="KAF5827109.1"/>
    <property type="molecule type" value="Genomic_DNA"/>
</dbReference>
<organism evidence="1 2">
    <name type="scientific">Dunaliella salina</name>
    <name type="common">Green alga</name>
    <name type="synonym">Protococcus salinus</name>
    <dbReference type="NCBI Taxonomy" id="3046"/>
    <lineage>
        <taxon>Eukaryota</taxon>
        <taxon>Viridiplantae</taxon>
        <taxon>Chlorophyta</taxon>
        <taxon>core chlorophytes</taxon>
        <taxon>Chlorophyceae</taxon>
        <taxon>CS clade</taxon>
        <taxon>Chlamydomonadales</taxon>
        <taxon>Dunaliellaceae</taxon>
        <taxon>Dunaliella</taxon>
    </lineage>
</organism>
<comment type="caution">
    <text evidence="1">The sequence shown here is derived from an EMBL/GenBank/DDBJ whole genome shotgun (WGS) entry which is preliminary data.</text>
</comment>
<name>A0ABQ7FXN3_DUNSA</name>
<evidence type="ECO:0008006" key="3">
    <source>
        <dbReference type="Google" id="ProtNLM"/>
    </source>
</evidence>
<gene>
    <name evidence="1" type="ORF">DUNSADRAFT_1315</name>
</gene>
<dbReference type="Proteomes" id="UP000815325">
    <property type="component" value="Unassembled WGS sequence"/>
</dbReference>
<keyword evidence="2" id="KW-1185">Reference proteome</keyword>
<proteinExistence type="predicted"/>
<protein>
    <recommendedName>
        <fullName evidence="3">Encoded protein</fullName>
    </recommendedName>
</protein>
<evidence type="ECO:0000313" key="2">
    <source>
        <dbReference type="Proteomes" id="UP000815325"/>
    </source>
</evidence>
<evidence type="ECO:0000313" key="1">
    <source>
        <dbReference type="EMBL" id="KAF5827109.1"/>
    </source>
</evidence>
<reference evidence="1" key="1">
    <citation type="submission" date="2017-08" db="EMBL/GenBank/DDBJ databases">
        <authorList>
            <person name="Polle J.E."/>
            <person name="Barry K."/>
            <person name="Cushman J."/>
            <person name="Schmutz J."/>
            <person name="Tran D."/>
            <person name="Hathwaick L.T."/>
            <person name="Yim W.C."/>
            <person name="Jenkins J."/>
            <person name="Mckie-Krisberg Z.M."/>
            <person name="Prochnik S."/>
            <person name="Lindquist E."/>
            <person name="Dockter R.B."/>
            <person name="Adam C."/>
            <person name="Molina H."/>
            <person name="Bunkerborg J."/>
            <person name="Jin E."/>
            <person name="Buchheim M."/>
            <person name="Magnuson J."/>
        </authorList>
    </citation>
    <scope>NUCLEOTIDE SEQUENCE</scope>
    <source>
        <strain evidence="1">CCAP 19/18</strain>
    </source>
</reference>